<dbReference type="InterPro" id="IPR011990">
    <property type="entry name" value="TPR-like_helical_dom_sf"/>
</dbReference>
<comment type="caution">
    <text evidence="2">The sequence shown here is derived from an EMBL/GenBank/DDBJ whole genome shotgun (WGS) entry which is preliminary data.</text>
</comment>
<dbReference type="Gene3D" id="3.10.620.30">
    <property type="match status" value="1"/>
</dbReference>
<evidence type="ECO:0000256" key="1">
    <source>
        <dbReference type="PROSITE-ProRule" id="PRU00339"/>
    </source>
</evidence>
<dbReference type="Proteomes" id="UP001221217">
    <property type="component" value="Unassembled WGS sequence"/>
</dbReference>
<organism evidence="2 3">
    <name type="scientific">Candidatus Thalassospirochaeta sargassi</name>
    <dbReference type="NCBI Taxonomy" id="3119039"/>
    <lineage>
        <taxon>Bacteria</taxon>
        <taxon>Pseudomonadati</taxon>
        <taxon>Spirochaetota</taxon>
        <taxon>Spirochaetia</taxon>
        <taxon>Spirochaetales</taxon>
        <taxon>Spirochaetaceae</taxon>
        <taxon>Candidatus Thalassospirochaeta</taxon>
    </lineage>
</organism>
<gene>
    <name evidence="2" type="ORF">PQJ61_08320</name>
</gene>
<keyword evidence="1" id="KW-0802">TPR repeat</keyword>
<dbReference type="Gene3D" id="1.25.40.10">
    <property type="entry name" value="Tetratricopeptide repeat domain"/>
    <property type="match status" value="1"/>
</dbReference>
<reference evidence="2 3" key="1">
    <citation type="submission" date="2022-12" db="EMBL/GenBank/DDBJ databases">
        <title>Metagenome assembled genome from gulf of manar.</title>
        <authorList>
            <person name="Kohli P."/>
            <person name="Pk S."/>
            <person name="Venkata Ramana C."/>
            <person name="Sasikala C."/>
        </authorList>
    </citation>
    <scope>NUCLEOTIDE SEQUENCE [LARGE SCALE GENOMIC DNA]</scope>
    <source>
        <strain evidence="2">JB008</strain>
    </source>
</reference>
<feature type="repeat" description="TPR" evidence="1">
    <location>
        <begin position="598"/>
        <end position="631"/>
    </location>
</feature>
<evidence type="ECO:0000313" key="3">
    <source>
        <dbReference type="Proteomes" id="UP001221217"/>
    </source>
</evidence>
<dbReference type="SMART" id="SM00028">
    <property type="entry name" value="TPR"/>
    <property type="match status" value="3"/>
</dbReference>
<dbReference type="AlphaFoldDB" id="A0AAJ1MKF3"/>
<dbReference type="EMBL" id="JAQQAL010000017">
    <property type="protein sequence ID" value="MDC7226756.1"/>
    <property type="molecule type" value="Genomic_DNA"/>
</dbReference>
<accession>A0AAJ1MKF3</accession>
<protein>
    <recommendedName>
        <fullName evidence="4">Tetratricopeptide repeat protein</fullName>
    </recommendedName>
</protein>
<dbReference type="SUPFAM" id="SSF48452">
    <property type="entry name" value="TPR-like"/>
    <property type="match status" value="1"/>
</dbReference>
<dbReference type="Pfam" id="PF14559">
    <property type="entry name" value="TPR_19"/>
    <property type="match status" value="1"/>
</dbReference>
<dbReference type="InterPro" id="IPR019734">
    <property type="entry name" value="TPR_rpt"/>
</dbReference>
<dbReference type="PROSITE" id="PS50005">
    <property type="entry name" value="TPR"/>
    <property type="match status" value="2"/>
</dbReference>
<dbReference type="Pfam" id="PF13181">
    <property type="entry name" value="TPR_8"/>
    <property type="match status" value="1"/>
</dbReference>
<evidence type="ECO:0000313" key="2">
    <source>
        <dbReference type="EMBL" id="MDC7226756.1"/>
    </source>
</evidence>
<name>A0AAJ1MKF3_9SPIO</name>
<sequence>MKGLRFLIILLILIPGGILFAQSADNLAFHIRGGVDVPLGTRSALFNEDAAWLIGGGTTISAQYISPSLSFMYFEGNFGLGFEPSQAQVLTLGSIGAGTGFDFRIGDRLSWQLGPEAGGTYGVYQSGDSAFNPYYGGRTGIVLDLSPSFAITAGGSYKYHMGWDQTSDSFTDLYQGVSGWVGGVFRLTPESGRQKINIINMEHEPIFPVFYSYYESNPIGTVTLRNGENSSISNVDIYFNVGEYMEQPMLCESLDSLGRKEEAVVDLNAIFTSRILNLTESSKVSAEVRVDYTYLGERFSFNHPQTLRVLDRNSMTWDDDRKAASFVTPRDPTVLIFSKNTAGLIRDMGENPLNLNFRIAMGLFETLRLYGMNYVIDPKSAYAEASDNEYFLDYLQFPSQSLVYRAGDCDDLSILMSALLESVGIETAFITVPGHIFMAFSLGLSEIEAKRDFTNTEDFIFVDDTAWVPVEITLVQQGFLKAVSTGAKQWRDAVRLEVEGFFPIHKAWEEYQPVGFVSGSLSLLFPDAEDIIDSYSQSLDAFVSQEIREKVDYYNQKISLSDNARTRNSLGVLYGRYGLFDKAEEQFRAALRLDRNAYTPTFNLGNIKFLKGEYSGALGFYESAAAIKPDNALVVAGLARTKFELENFNDAQDDFIRLTEISPELAENYNYIGKTGNSIVRASAAMDKGATYWGEEHDE</sequence>
<proteinExistence type="predicted"/>
<feature type="repeat" description="TPR" evidence="1">
    <location>
        <begin position="564"/>
        <end position="597"/>
    </location>
</feature>
<evidence type="ECO:0008006" key="4">
    <source>
        <dbReference type="Google" id="ProtNLM"/>
    </source>
</evidence>